<keyword evidence="8" id="KW-0492">Microsome</keyword>
<dbReference type="Gene3D" id="1.10.630.10">
    <property type="entry name" value="Cytochrome P450"/>
    <property type="match status" value="1"/>
</dbReference>
<dbReference type="Pfam" id="PF00067">
    <property type="entry name" value="p450"/>
    <property type="match status" value="1"/>
</dbReference>
<comment type="cofactor">
    <cofactor evidence="1 13">
        <name>heme</name>
        <dbReference type="ChEBI" id="CHEBI:30413"/>
    </cofactor>
</comment>
<keyword evidence="11 14" id="KW-0503">Monooxygenase</keyword>
<feature type="binding site" description="axial binding residue" evidence="13">
    <location>
        <position position="458"/>
    </location>
    <ligand>
        <name>heme</name>
        <dbReference type="ChEBI" id="CHEBI:30413"/>
    </ligand>
    <ligandPart>
        <name>Fe</name>
        <dbReference type="ChEBI" id="CHEBI:18248"/>
    </ligandPart>
</feature>
<evidence type="ECO:0000256" key="7">
    <source>
        <dbReference type="ARBA" id="ARBA00022824"/>
    </source>
</evidence>
<dbReference type="CDD" id="cd11056">
    <property type="entry name" value="CYP6-like"/>
    <property type="match status" value="1"/>
</dbReference>
<evidence type="ECO:0000256" key="15">
    <source>
        <dbReference type="SAM" id="Phobius"/>
    </source>
</evidence>
<sequence length="517" mass="59446">MLQILFGIILVFIIYYYTVKPMKYWKKKGVKQTTPYWLFGNSFSFICRLKSLTDFLQECYREHKNERYFGIYLFTAPILVIRDPDLIKQIAIRDCQHFADHVQMVPVNDPLWSKNLISLSGQKWHDMRPIVSSNFTNSKMKAMFVLISEAAQTFVEYVTKKHGLFEFEAESFLSRFSADVISSTAFGFKTNSLQDPNNEFYKTGKGVSSISSLRANLVMIGQILCPKLCEALDIQFFSKKDRLFFMNIINNNVKEREEQGIIRPDLVNLLLQARKGIKTKNENDTPDVNTGKSVQNEITNVDIAAHAVVFIIAGFDSNTTLAAFMSYELAVQPDIQDKLRKEIRDTFKKVGGNLTYEALNKMKYMDMVISETMRKWLNFTVTDRLCTKTYVIEPQTANETALTLEPGTRIWFPIHAIHNDPEYYEDPDKFDPERFSDENKSKINISTYFPFGIGPRICVGPKFAYLQTKILFYYLLLNMEIVVTAKTKIPPQRARNGIGFTSAEGGLHLGLKVIKNV</sequence>
<evidence type="ECO:0000256" key="1">
    <source>
        <dbReference type="ARBA" id="ARBA00001971"/>
    </source>
</evidence>
<evidence type="ECO:0008006" key="18">
    <source>
        <dbReference type="Google" id="ProtNLM"/>
    </source>
</evidence>
<feature type="transmembrane region" description="Helical" evidence="15">
    <location>
        <begin position="6"/>
        <end position="22"/>
    </location>
</feature>
<evidence type="ECO:0000256" key="8">
    <source>
        <dbReference type="ARBA" id="ARBA00022848"/>
    </source>
</evidence>
<dbReference type="OrthoDB" id="2789670at2759"/>
<evidence type="ECO:0000256" key="3">
    <source>
        <dbReference type="ARBA" id="ARBA00004406"/>
    </source>
</evidence>
<dbReference type="InterPro" id="IPR017972">
    <property type="entry name" value="Cyt_P450_CS"/>
</dbReference>
<evidence type="ECO:0000256" key="6">
    <source>
        <dbReference type="ARBA" id="ARBA00022723"/>
    </source>
</evidence>
<dbReference type="GO" id="GO:0005506">
    <property type="term" value="F:iron ion binding"/>
    <property type="evidence" value="ECO:0007669"/>
    <property type="project" value="InterPro"/>
</dbReference>
<keyword evidence="12 15" id="KW-0472">Membrane</keyword>
<evidence type="ECO:0000256" key="2">
    <source>
        <dbReference type="ARBA" id="ARBA00004174"/>
    </source>
</evidence>
<evidence type="ECO:0000313" key="16">
    <source>
        <dbReference type="EMBL" id="CAG9854551.1"/>
    </source>
</evidence>
<comment type="subcellular location">
    <subcellularLocation>
        <location evidence="3">Endoplasmic reticulum membrane</location>
        <topology evidence="3">Peripheral membrane protein</topology>
    </subcellularLocation>
    <subcellularLocation>
        <location evidence="2">Microsome membrane</location>
        <topology evidence="2">Peripheral membrane protein</topology>
    </subcellularLocation>
</comment>
<dbReference type="PRINTS" id="PR00463">
    <property type="entry name" value="EP450I"/>
</dbReference>
<dbReference type="GO" id="GO:0005789">
    <property type="term" value="C:endoplasmic reticulum membrane"/>
    <property type="evidence" value="ECO:0007669"/>
    <property type="project" value="UniProtKB-SubCell"/>
</dbReference>
<dbReference type="PROSITE" id="PS00086">
    <property type="entry name" value="CYTOCHROME_P450"/>
    <property type="match status" value="1"/>
</dbReference>
<dbReference type="EMBL" id="OU900094">
    <property type="protein sequence ID" value="CAG9854551.1"/>
    <property type="molecule type" value="Genomic_DNA"/>
</dbReference>
<keyword evidence="17" id="KW-1185">Reference proteome</keyword>
<gene>
    <name evidence="16" type="ORF">PHYEVI_LOCUS1013</name>
</gene>
<reference evidence="16" key="1">
    <citation type="submission" date="2022-01" db="EMBL/GenBank/DDBJ databases">
        <authorList>
            <person name="King R."/>
        </authorList>
    </citation>
    <scope>NUCLEOTIDE SEQUENCE</scope>
</reference>
<dbReference type="SUPFAM" id="SSF48264">
    <property type="entry name" value="Cytochrome P450"/>
    <property type="match status" value="1"/>
</dbReference>
<keyword evidence="7" id="KW-0256">Endoplasmic reticulum</keyword>
<proteinExistence type="inferred from homology"/>
<dbReference type="PANTHER" id="PTHR24292:SF54">
    <property type="entry name" value="CYP9F3-RELATED"/>
    <property type="match status" value="1"/>
</dbReference>
<protein>
    <recommendedName>
        <fullName evidence="18">Cytochrome P450</fullName>
    </recommendedName>
</protein>
<dbReference type="InterPro" id="IPR001128">
    <property type="entry name" value="Cyt_P450"/>
</dbReference>
<evidence type="ECO:0000256" key="10">
    <source>
        <dbReference type="ARBA" id="ARBA00023004"/>
    </source>
</evidence>
<accession>A0A9N9XHX2</accession>
<dbReference type="FunFam" id="1.10.630.10:FF:000042">
    <property type="entry name" value="Cytochrome P450"/>
    <property type="match status" value="1"/>
</dbReference>
<evidence type="ECO:0000256" key="11">
    <source>
        <dbReference type="ARBA" id="ARBA00023033"/>
    </source>
</evidence>
<dbReference type="InterPro" id="IPR002401">
    <property type="entry name" value="Cyt_P450_E_grp-I"/>
</dbReference>
<name>A0A9N9XHX2_PHYSR</name>
<keyword evidence="6 13" id="KW-0479">Metal-binding</keyword>
<keyword evidence="10 13" id="KW-0408">Iron</keyword>
<dbReference type="Proteomes" id="UP001153712">
    <property type="component" value="Chromosome 1"/>
</dbReference>
<dbReference type="InterPro" id="IPR050476">
    <property type="entry name" value="Insect_CytP450_Detox"/>
</dbReference>
<keyword evidence="15" id="KW-1133">Transmembrane helix</keyword>
<dbReference type="PANTHER" id="PTHR24292">
    <property type="entry name" value="CYTOCHROME P450"/>
    <property type="match status" value="1"/>
</dbReference>
<keyword evidence="5 13" id="KW-0349">Heme</keyword>
<dbReference type="GO" id="GO:0020037">
    <property type="term" value="F:heme binding"/>
    <property type="evidence" value="ECO:0007669"/>
    <property type="project" value="InterPro"/>
</dbReference>
<evidence type="ECO:0000256" key="12">
    <source>
        <dbReference type="ARBA" id="ARBA00023136"/>
    </source>
</evidence>
<evidence type="ECO:0000256" key="4">
    <source>
        <dbReference type="ARBA" id="ARBA00010617"/>
    </source>
</evidence>
<dbReference type="AlphaFoldDB" id="A0A9N9XHX2"/>
<evidence type="ECO:0000256" key="14">
    <source>
        <dbReference type="RuleBase" id="RU000461"/>
    </source>
</evidence>
<evidence type="ECO:0000313" key="17">
    <source>
        <dbReference type="Proteomes" id="UP001153712"/>
    </source>
</evidence>
<evidence type="ECO:0000256" key="5">
    <source>
        <dbReference type="ARBA" id="ARBA00022617"/>
    </source>
</evidence>
<evidence type="ECO:0000256" key="9">
    <source>
        <dbReference type="ARBA" id="ARBA00023002"/>
    </source>
</evidence>
<organism evidence="16 17">
    <name type="scientific">Phyllotreta striolata</name>
    <name type="common">Striped flea beetle</name>
    <name type="synonym">Crioceris striolata</name>
    <dbReference type="NCBI Taxonomy" id="444603"/>
    <lineage>
        <taxon>Eukaryota</taxon>
        <taxon>Metazoa</taxon>
        <taxon>Ecdysozoa</taxon>
        <taxon>Arthropoda</taxon>
        <taxon>Hexapoda</taxon>
        <taxon>Insecta</taxon>
        <taxon>Pterygota</taxon>
        <taxon>Neoptera</taxon>
        <taxon>Endopterygota</taxon>
        <taxon>Coleoptera</taxon>
        <taxon>Polyphaga</taxon>
        <taxon>Cucujiformia</taxon>
        <taxon>Chrysomeloidea</taxon>
        <taxon>Chrysomelidae</taxon>
        <taxon>Galerucinae</taxon>
        <taxon>Alticini</taxon>
        <taxon>Phyllotreta</taxon>
    </lineage>
</organism>
<comment type="similarity">
    <text evidence="4 14">Belongs to the cytochrome P450 family.</text>
</comment>
<keyword evidence="15" id="KW-0812">Transmembrane</keyword>
<dbReference type="GO" id="GO:0016705">
    <property type="term" value="F:oxidoreductase activity, acting on paired donors, with incorporation or reduction of molecular oxygen"/>
    <property type="evidence" value="ECO:0007669"/>
    <property type="project" value="InterPro"/>
</dbReference>
<dbReference type="InterPro" id="IPR036396">
    <property type="entry name" value="Cyt_P450_sf"/>
</dbReference>
<dbReference type="GO" id="GO:0004497">
    <property type="term" value="F:monooxygenase activity"/>
    <property type="evidence" value="ECO:0007669"/>
    <property type="project" value="UniProtKB-KW"/>
</dbReference>
<evidence type="ECO:0000256" key="13">
    <source>
        <dbReference type="PIRSR" id="PIRSR602401-1"/>
    </source>
</evidence>
<keyword evidence="9 14" id="KW-0560">Oxidoreductase</keyword>